<protein>
    <recommendedName>
        <fullName evidence="2">Macro domain-containing protein</fullName>
    </recommendedName>
</protein>
<dbReference type="SMART" id="SM00506">
    <property type="entry name" value="A1pp"/>
    <property type="match status" value="1"/>
</dbReference>
<gene>
    <name evidence="3" type="ORF">NP493_21g08024</name>
</gene>
<evidence type="ECO:0000313" key="4">
    <source>
        <dbReference type="Proteomes" id="UP001209878"/>
    </source>
</evidence>
<dbReference type="Proteomes" id="UP001209878">
    <property type="component" value="Unassembled WGS sequence"/>
</dbReference>
<sequence>MSYVVGDCTVEVVRGDLTRVTVDAIVNAANEQLNHGAGLGGAIMDAGFDYVKTYGSLKAGQVYVSEPGRLPCKKVIHAVGPMWHGGHYNEEKTLHDAVYECMLAAGKHRLSSVAFPALGSGIFGYPLDKCTKTIVSAVKCFLEDHPQSGVKNVSLVNGSDHIVEAFRRSLDIVFGGRRVDMSRYSDSDSRSAAHTNDDTYPPIASGSSVDVTHKTYRLAGSTVEVVQGDLTTFHVGAIVNAANGQLDLAGGLAWAISKAGNLLFTSVCLYNFEGNWGARMGN</sequence>
<dbReference type="PANTHER" id="PTHR11106:SF111">
    <property type="entry name" value="MACRO DOMAIN-CONTAINING PROTEIN"/>
    <property type="match status" value="1"/>
</dbReference>
<evidence type="ECO:0000313" key="3">
    <source>
        <dbReference type="EMBL" id="KAK2192886.1"/>
    </source>
</evidence>
<evidence type="ECO:0000256" key="1">
    <source>
        <dbReference type="SAM" id="MobiDB-lite"/>
    </source>
</evidence>
<dbReference type="InterPro" id="IPR002589">
    <property type="entry name" value="Macro_dom"/>
</dbReference>
<dbReference type="Gene3D" id="3.40.220.10">
    <property type="entry name" value="Leucine Aminopeptidase, subunit E, domain 1"/>
    <property type="match status" value="2"/>
</dbReference>
<dbReference type="CDD" id="cd02907">
    <property type="entry name" value="Macro_Af1521_BAL-like"/>
    <property type="match status" value="1"/>
</dbReference>
<name>A0AAD9PDK7_RIDPI</name>
<organism evidence="3 4">
    <name type="scientific">Ridgeia piscesae</name>
    <name type="common">Tubeworm</name>
    <dbReference type="NCBI Taxonomy" id="27915"/>
    <lineage>
        <taxon>Eukaryota</taxon>
        <taxon>Metazoa</taxon>
        <taxon>Spiralia</taxon>
        <taxon>Lophotrochozoa</taxon>
        <taxon>Annelida</taxon>
        <taxon>Polychaeta</taxon>
        <taxon>Sedentaria</taxon>
        <taxon>Canalipalpata</taxon>
        <taxon>Sabellida</taxon>
        <taxon>Siboglinidae</taxon>
        <taxon>Ridgeia</taxon>
    </lineage>
</organism>
<evidence type="ECO:0000259" key="2">
    <source>
        <dbReference type="PROSITE" id="PS51154"/>
    </source>
</evidence>
<dbReference type="InterPro" id="IPR043472">
    <property type="entry name" value="Macro_dom-like"/>
</dbReference>
<keyword evidence="4" id="KW-1185">Reference proteome</keyword>
<proteinExistence type="predicted"/>
<dbReference type="EMBL" id="JAODUO010000021">
    <property type="protein sequence ID" value="KAK2192886.1"/>
    <property type="molecule type" value="Genomic_DNA"/>
</dbReference>
<feature type="compositionally biased region" description="Basic and acidic residues" evidence="1">
    <location>
        <begin position="183"/>
        <end position="197"/>
    </location>
</feature>
<dbReference type="PROSITE" id="PS51154">
    <property type="entry name" value="MACRO"/>
    <property type="match status" value="2"/>
</dbReference>
<dbReference type="PANTHER" id="PTHR11106">
    <property type="entry name" value="GANGLIOSIDE INDUCED DIFFERENTIATION ASSOCIATED PROTEIN 2-RELATED"/>
    <property type="match status" value="1"/>
</dbReference>
<reference evidence="3" key="1">
    <citation type="journal article" date="2023" name="Mol. Biol. Evol.">
        <title>Third-Generation Sequencing Reveals the Adaptive Role of the Epigenome in Three Deep-Sea Polychaetes.</title>
        <authorList>
            <person name="Perez M."/>
            <person name="Aroh O."/>
            <person name="Sun Y."/>
            <person name="Lan Y."/>
            <person name="Juniper S.K."/>
            <person name="Young C.R."/>
            <person name="Angers B."/>
            <person name="Qian P.Y."/>
        </authorList>
    </citation>
    <scope>NUCLEOTIDE SEQUENCE</scope>
    <source>
        <strain evidence="3">R07B-5</strain>
    </source>
</reference>
<feature type="domain" description="Macro" evidence="2">
    <location>
        <begin position="210"/>
        <end position="282"/>
    </location>
</feature>
<dbReference type="AlphaFoldDB" id="A0AAD9PDK7"/>
<accession>A0AAD9PDK7</accession>
<dbReference type="Pfam" id="PF01661">
    <property type="entry name" value="Macro"/>
    <property type="match status" value="1"/>
</dbReference>
<dbReference type="SUPFAM" id="SSF52949">
    <property type="entry name" value="Macro domain-like"/>
    <property type="match status" value="2"/>
</dbReference>
<comment type="caution">
    <text evidence="3">The sequence shown here is derived from an EMBL/GenBank/DDBJ whole genome shotgun (WGS) entry which is preliminary data.</text>
</comment>
<feature type="region of interest" description="Disordered" evidence="1">
    <location>
        <begin position="183"/>
        <end position="205"/>
    </location>
</feature>
<feature type="domain" description="Macro" evidence="2">
    <location>
        <begin position="1"/>
        <end position="174"/>
    </location>
</feature>